<dbReference type="SUPFAM" id="SSF53850">
    <property type="entry name" value="Periplasmic binding protein-like II"/>
    <property type="match status" value="1"/>
</dbReference>
<dbReference type="InterPro" id="IPR042100">
    <property type="entry name" value="Bug_dom1"/>
</dbReference>
<dbReference type="Gene3D" id="3.40.190.150">
    <property type="entry name" value="Bordetella uptake gene, domain 1"/>
    <property type="match status" value="1"/>
</dbReference>
<proteinExistence type="predicted"/>
<evidence type="ECO:0008006" key="2">
    <source>
        <dbReference type="Google" id="ProtNLM"/>
    </source>
</evidence>
<name>A0A381RZ09_9ZZZZ</name>
<evidence type="ECO:0000313" key="1">
    <source>
        <dbReference type="EMBL" id="SUZ97106.1"/>
    </source>
</evidence>
<dbReference type="PIRSF" id="PIRSF017082">
    <property type="entry name" value="YflP"/>
    <property type="match status" value="1"/>
</dbReference>
<organism evidence="1">
    <name type="scientific">marine metagenome</name>
    <dbReference type="NCBI Taxonomy" id="408172"/>
    <lineage>
        <taxon>unclassified sequences</taxon>
        <taxon>metagenomes</taxon>
        <taxon>ecological metagenomes</taxon>
    </lineage>
</organism>
<protein>
    <recommendedName>
        <fullName evidence="2">Tripartite tricarboxylate transporter substrate-binding protein</fullName>
    </recommendedName>
</protein>
<dbReference type="CDD" id="cd07012">
    <property type="entry name" value="PBP2_Bug_TTT"/>
    <property type="match status" value="1"/>
</dbReference>
<dbReference type="AlphaFoldDB" id="A0A381RZ09"/>
<sequence length="317" mass="34717">MQRPRRIRLALILLASSCSYADRLHFVIPAGPGGGLDGTAREIGRIFKTFGQYESISYENMPGGGGGRALSQYLGNHSRYQDAVLVNSTPLIVRSLQGLFPQSFRDLTPIVGLIADYGIFVVRADDPILTWSQLSTTFKSRPSTVVVGGGSVRGSLDHIVLALALSSINVNPREVRYLPYDGGAKAILALLSGEVRLLSTGLGETMPFLDSGQVRALAVTAAERIETIADVPTLQELGHDVVFANWRGIFAQPQLPTKRKTELIEQFHELRQTNEWNAALQKRGWTPLDLAGNAFANYLLEQEKLLRTTLSKLGFIN</sequence>
<dbReference type="EMBL" id="UINC01002478">
    <property type="protein sequence ID" value="SUZ97106.1"/>
    <property type="molecule type" value="Genomic_DNA"/>
</dbReference>
<gene>
    <name evidence="1" type="ORF">METZ01_LOCUS49960</name>
</gene>
<reference evidence="1" key="1">
    <citation type="submission" date="2018-05" db="EMBL/GenBank/DDBJ databases">
        <authorList>
            <person name="Lanie J.A."/>
            <person name="Ng W.-L."/>
            <person name="Kazmierczak K.M."/>
            <person name="Andrzejewski T.M."/>
            <person name="Davidsen T.M."/>
            <person name="Wayne K.J."/>
            <person name="Tettelin H."/>
            <person name="Glass J.I."/>
            <person name="Rusch D."/>
            <person name="Podicherti R."/>
            <person name="Tsui H.-C.T."/>
            <person name="Winkler M.E."/>
        </authorList>
    </citation>
    <scope>NUCLEOTIDE SEQUENCE</scope>
</reference>
<dbReference type="PANTHER" id="PTHR42928">
    <property type="entry name" value="TRICARBOXYLATE-BINDING PROTEIN"/>
    <property type="match status" value="1"/>
</dbReference>
<dbReference type="PANTHER" id="PTHR42928:SF3">
    <property type="entry name" value="UPF0065 PROTEIN YFLP"/>
    <property type="match status" value="1"/>
</dbReference>
<dbReference type="InterPro" id="IPR005064">
    <property type="entry name" value="BUG"/>
</dbReference>
<accession>A0A381RZ09</accession>
<dbReference type="Pfam" id="PF03401">
    <property type="entry name" value="TctC"/>
    <property type="match status" value="1"/>
</dbReference>
<dbReference type="Gene3D" id="3.40.190.10">
    <property type="entry name" value="Periplasmic binding protein-like II"/>
    <property type="match status" value="1"/>
</dbReference>